<evidence type="ECO:0000256" key="2">
    <source>
        <dbReference type="ARBA" id="ARBA00022840"/>
    </source>
</evidence>
<evidence type="ECO:0000256" key="1">
    <source>
        <dbReference type="ARBA" id="ARBA00022741"/>
    </source>
</evidence>
<dbReference type="Pfam" id="PF00488">
    <property type="entry name" value="MutS_V"/>
    <property type="match status" value="1"/>
</dbReference>
<dbReference type="PANTHER" id="PTHR11361:SF99">
    <property type="entry name" value="DNA MISMATCH REPAIR PROTEIN"/>
    <property type="match status" value="1"/>
</dbReference>
<keyword evidence="1" id="KW-0547">Nucleotide-binding</keyword>
<protein>
    <recommendedName>
        <fullName evidence="5">DNA mismatch repair proteins mutS family domain-containing protein</fullName>
    </recommendedName>
</protein>
<keyword evidence="4" id="KW-0812">Transmembrane</keyword>
<evidence type="ECO:0000313" key="6">
    <source>
        <dbReference type="EMBL" id="QHT89679.1"/>
    </source>
</evidence>
<dbReference type="InterPro" id="IPR045076">
    <property type="entry name" value="MutS"/>
</dbReference>
<evidence type="ECO:0000256" key="4">
    <source>
        <dbReference type="SAM" id="Phobius"/>
    </source>
</evidence>
<dbReference type="SMART" id="SM00534">
    <property type="entry name" value="MUTSac"/>
    <property type="match status" value="1"/>
</dbReference>
<accession>A0A6C0IA70</accession>
<name>A0A6C0IA70_9ZZZZ</name>
<dbReference type="GO" id="GO:0030983">
    <property type="term" value="F:mismatched DNA binding"/>
    <property type="evidence" value="ECO:0007669"/>
    <property type="project" value="InterPro"/>
</dbReference>
<organism evidence="6">
    <name type="scientific">viral metagenome</name>
    <dbReference type="NCBI Taxonomy" id="1070528"/>
    <lineage>
        <taxon>unclassified sequences</taxon>
        <taxon>metagenomes</taxon>
        <taxon>organismal metagenomes</taxon>
    </lineage>
</organism>
<feature type="domain" description="DNA mismatch repair proteins mutS family" evidence="5">
    <location>
        <begin position="357"/>
        <end position="550"/>
    </location>
</feature>
<dbReference type="PANTHER" id="PTHR11361">
    <property type="entry name" value="DNA MISMATCH REPAIR PROTEIN MUTS FAMILY MEMBER"/>
    <property type="match status" value="1"/>
</dbReference>
<proteinExistence type="predicted"/>
<evidence type="ECO:0000256" key="3">
    <source>
        <dbReference type="ARBA" id="ARBA00023125"/>
    </source>
</evidence>
<keyword evidence="2" id="KW-0067">ATP-binding</keyword>
<evidence type="ECO:0000259" key="5">
    <source>
        <dbReference type="SMART" id="SM00534"/>
    </source>
</evidence>
<feature type="transmembrane region" description="Helical" evidence="4">
    <location>
        <begin position="208"/>
        <end position="224"/>
    </location>
</feature>
<feature type="transmembrane region" description="Helical" evidence="4">
    <location>
        <begin position="149"/>
        <end position="171"/>
    </location>
</feature>
<dbReference type="GO" id="GO:0006298">
    <property type="term" value="P:mismatch repair"/>
    <property type="evidence" value="ECO:0007669"/>
    <property type="project" value="InterPro"/>
</dbReference>
<dbReference type="GO" id="GO:0005524">
    <property type="term" value="F:ATP binding"/>
    <property type="evidence" value="ECO:0007669"/>
    <property type="project" value="UniProtKB-KW"/>
</dbReference>
<sequence length="558" mass="65078">MDEEILKEFEELFEFDASKKQIILNKIITDDIVKGDKIDISEDVYKDTCIDKWISKLPILEGSQILIEKLIRHPIKDKELLESRQNTIINYDIDIEILKEYENDILWIYKIAEEINNNSSIEILFPSTFIINYINYIEQILDLYHLYKIYFIPMTSILYPLSTFVAPYLYIKNYLKMNITITSYIEIFYNILKFLFKTTGNFRSDITKFVSIFLYVGIYLYNMYQTYEIALFLHNTKYKLHSKMQGLVHFVRHSQNIMKNLPSNIIAPYFNIKETYQRISINNSMTDIYRIWKDDNIKNDISSLLKTIYAIDVIDTINKLLLSGEWSKVAYSNETLLWDAKNPILKSDQISNPINLNKNIIVTGPNAGGKTTYVKTILANVILGQTIGITYSLRSQIILYDTINSFMRVSDILGTRSYFEAEAEYCLNMINKAVSISAQNKRGLFLMDEPMHSTPPTEGMATAYAVIEYLSKLNGISLIITTHFHKLVKLEELYPEKFINLSVDAIPHNNRYIFPYKIKRGYSYLCIAIELLDIKEFPSIIIDNAIKMKNKICSDFNK</sequence>
<keyword evidence="4" id="KW-1133">Transmembrane helix</keyword>
<keyword evidence="3" id="KW-0238">DNA-binding</keyword>
<dbReference type="SUPFAM" id="SSF52540">
    <property type="entry name" value="P-loop containing nucleoside triphosphate hydrolases"/>
    <property type="match status" value="1"/>
</dbReference>
<dbReference type="Gene3D" id="3.40.50.300">
    <property type="entry name" value="P-loop containing nucleotide triphosphate hydrolases"/>
    <property type="match status" value="1"/>
</dbReference>
<dbReference type="AlphaFoldDB" id="A0A6C0IA70"/>
<dbReference type="EMBL" id="MN740147">
    <property type="protein sequence ID" value="QHT89679.1"/>
    <property type="molecule type" value="Genomic_DNA"/>
</dbReference>
<dbReference type="GO" id="GO:0005829">
    <property type="term" value="C:cytosol"/>
    <property type="evidence" value="ECO:0007669"/>
    <property type="project" value="TreeGrafter"/>
</dbReference>
<reference evidence="6" key="1">
    <citation type="journal article" date="2020" name="Nature">
        <title>Giant virus diversity and host interactions through global metagenomics.</title>
        <authorList>
            <person name="Schulz F."/>
            <person name="Roux S."/>
            <person name="Paez-Espino D."/>
            <person name="Jungbluth S."/>
            <person name="Walsh D.A."/>
            <person name="Denef V.J."/>
            <person name="McMahon K.D."/>
            <person name="Konstantinidis K.T."/>
            <person name="Eloe-Fadrosh E.A."/>
            <person name="Kyrpides N.C."/>
            <person name="Woyke T."/>
        </authorList>
    </citation>
    <scope>NUCLEOTIDE SEQUENCE</scope>
    <source>
        <strain evidence="6">GVMAG-M-3300023184-60</strain>
    </source>
</reference>
<dbReference type="InterPro" id="IPR000432">
    <property type="entry name" value="DNA_mismatch_repair_MutS_C"/>
</dbReference>
<keyword evidence="4" id="KW-0472">Membrane</keyword>
<dbReference type="InterPro" id="IPR027417">
    <property type="entry name" value="P-loop_NTPase"/>
</dbReference>
<dbReference type="GO" id="GO:0140664">
    <property type="term" value="F:ATP-dependent DNA damage sensor activity"/>
    <property type="evidence" value="ECO:0007669"/>
    <property type="project" value="InterPro"/>
</dbReference>